<proteinExistence type="predicted"/>
<dbReference type="InterPro" id="IPR010021">
    <property type="entry name" value="PGPP1/Gep4"/>
</dbReference>
<gene>
    <name evidence="1" type="ORF">BLM47_04640</name>
</gene>
<dbReference type="NCBIfam" id="TIGR01668">
    <property type="entry name" value="YqeG_hyp_ppase"/>
    <property type="match status" value="1"/>
</dbReference>
<evidence type="ECO:0000313" key="2">
    <source>
        <dbReference type="Proteomes" id="UP000243688"/>
    </source>
</evidence>
<dbReference type="InterPro" id="IPR036412">
    <property type="entry name" value="HAD-like_sf"/>
</dbReference>
<dbReference type="NCBIfam" id="TIGR01509">
    <property type="entry name" value="HAD-SF-IA-v3"/>
    <property type="match status" value="1"/>
</dbReference>
<organism evidence="1 2">
    <name type="scientific">Candidatus Reconcilbacillus cellulovorans</name>
    <dbReference type="NCBI Taxonomy" id="1906605"/>
    <lineage>
        <taxon>Bacteria</taxon>
        <taxon>Bacillati</taxon>
        <taxon>Bacillota</taxon>
        <taxon>Bacilli</taxon>
        <taxon>Bacillales</taxon>
        <taxon>Paenibacillaceae</taxon>
        <taxon>Candidatus Reconcilbacillus</taxon>
    </lineage>
</organism>
<dbReference type="GO" id="GO:0008962">
    <property type="term" value="F:phosphatidylglycerophosphatase activity"/>
    <property type="evidence" value="ECO:0007669"/>
    <property type="project" value="InterPro"/>
</dbReference>
<dbReference type="NCBIfam" id="TIGR01662">
    <property type="entry name" value="HAD-SF-IIIA"/>
    <property type="match status" value="1"/>
</dbReference>
<evidence type="ECO:0008006" key="3">
    <source>
        <dbReference type="Google" id="ProtNLM"/>
    </source>
</evidence>
<dbReference type="Gene3D" id="3.40.50.1000">
    <property type="entry name" value="HAD superfamily/HAD-like"/>
    <property type="match status" value="1"/>
</dbReference>
<dbReference type="EMBL" id="MOXJ01000007">
    <property type="protein sequence ID" value="PDO10987.1"/>
    <property type="molecule type" value="Genomic_DNA"/>
</dbReference>
<dbReference type="CDD" id="cd16416">
    <property type="entry name" value="HAD_BsYqeG-like"/>
    <property type="match status" value="1"/>
</dbReference>
<dbReference type="SUPFAM" id="SSF56784">
    <property type="entry name" value="HAD-like"/>
    <property type="match status" value="1"/>
</dbReference>
<comment type="caution">
    <text evidence="1">The sequence shown here is derived from an EMBL/GenBank/DDBJ whole genome shotgun (WGS) entry which is preliminary data.</text>
</comment>
<name>A0A2A6E2K2_9BACL</name>
<dbReference type="InterPro" id="IPR006549">
    <property type="entry name" value="HAD-SF_hydro_IIIA"/>
</dbReference>
<sequence length="173" mass="19069">MWEKLKPDRIVRSVYDIDPSALLREGIRGIIADLDNTLVAARETSVDPRLVGWLETLRREGLRVVIVSNNKEARVSAVAEALGVPYVFSARKPLGRSFRRALGLMGLSAEEVAVVGDQLLTDVLGGNRAGLRTILVTPISPEESFLSKMNRSLEKFAVWAMRKRGIDIRGDGS</sequence>
<dbReference type="GO" id="GO:0005737">
    <property type="term" value="C:cytoplasm"/>
    <property type="evidence" value="ECO:0007669"/>
    <property type="project" value="TreeGrafter"/>
</dbReference>
<dbReference type="Proteomes" id="UP000243688">
    <property type="component" value="Unassembled WGS sequence"/>
</dbReference>
<dbReference type="Pfam" id="PF00702">
    <property type="entry name" value="Hydrolase"/>
    <property type="match status" value="1"/>
</dbReference>
<dbReference type="NCBIfam" id="TIGR01549">
    <property type="entry name" value="HAD-SF-IA-v1"/>
    <property type="match status" value="1"/>
</dbReference>
<reference evidence="1 2" key="1">
    <citation type="submission" date="2016-12" db="EMBL/GenBank/DDBJ databases">
        <title>Candidatus Reconcilibacillus cellulovorans genome.</title>
        <authorList>
            <person name="Kolinko S."/>
            <person name="Wu Y.-W."/>
            <person name="Tachea F."/>
            <person name="Denzel E."/>
            <person name="Hiras J."/>
            <person name="Baecker N."/>
            <person name="Chan L.J."/>
            <person name="Eichorst S.A."/>
            <person name="Frey D."/>
            <person name="Adams P.D."/>
            <person name="Pray T."/>
            <person name="Tanjore D."/>
            <person name="Petzold C.J."/>
            <person name="Gladden J.M."/>
            <person name="Simmons B.A."/>
            <person name="Singer S.W."/>
        </authorList>
    </citation>
    <scope>NUCLEOTIDE SEQUENCE [LARGE SCALE GENOMIC DNA]</scope>
    <source>
        <strain evidence="1">JTherm</strain>
    </source>
</reference>
<dbReference type="InterPro" id="IPR006439">
    <property type="entry name" value="HAD-SF_hydro_IA"/>
</dbReference>
<dbReference type="PANTHER" id="PTHR19288:SF25">
    <property type="entry name" value="PHOSPHATIDYLGLYCEROPHOSPHATASE GEP4, MITOCHONDRIAL"/>
    <property type="match status" value="1"/>
</dbReference>
<dbReference type="AlphaFoldDB" id="A0A2A6E2K2"/>
<accession>A0A2A6E2K2</accession>
<dbReference type="PANTHER" id="PTHR19288">
    <property type="entry name" value="4-NITROPHENYLPHOSPHATASE-RELATED"/>
    <property type="match status" value="1"/>
</dbReference>
<evidence type="ECO:0000313" key="1">
    <source>
        <dbReference type="EMBL" id="PDO10987.1"/>
    </source>
</evidence>
<protein>
    <recommendedName>
        <fullName evidence="3">HAD family hydrolase</fullName>
    </recommendedName>
</protein>
<dbReference type="InterPro" id="IPR023214">
    <property type="entry name" value="HAD_sf"/>
</dbReference>